<proteinExistence type="predicted"/>
<evidence type="ECO:0000256" key="2">
    <source>
        <dbReference type="SAM" id="SignalP"/>
    </source>
</evidence>
<keyword evidence="4" id="KW-0413">Isomerase</keyword>
<dbReference type="GO" id="GO:0015035">
    <property type="term" value="F:protein-disulfide reductase activity"/>
    <property type="evidence" value="ECO:0007669"/>
    <property type="project" value="TreeGrafter"/>
</dbReference>
<dbReference type="PROSITE" id="PS51352">
    <property type="entry name" value="THIOREDOXIN_2"/>
    <property type="match status" value="1"/>
</dbReference>
<dbReference type="OrthoDB" id="427280at2759"/>
<feature type="compositionally biased region" description="Acidic residues" evidence="1">
    <location>
        <begin position="324"/>
        <end position="335"/>
    </location>
</feature>
<evidence type="ECO:0000313" key="5">
    <source>
        <dbReference type="Proteomes" id="UP000002748"/>
    </source>
</evidence>
<feature type="signal peptide" evidence="2">
    <location>
        <begin position="1"/>
        <end position="21"/>
    </location>
</feature>
<reference evidence="4 5" key="1">
    <citation type="journal article" date="2012" name="Eukaryot. Cell">
        <title>Draft genome sequence of CBS 2479, the standard type strain of Trichosporon asahii.</title>
        <authorList>
            <person name="Yang R.Y."/>
            <person name="Li H.T."/>
            <person name="Zhu H."/>
            <person name="Zhou G.P."/>
            <person name="Wang M."/>
            <person name="Wang L."/>
        </authorList>
    </citation>
    <scope>NUCLEOTIDE SEQUENCE [LARGE SCALE GENOMIC DNA]</scope>
    <source>
        <strain evidence="5">ATCC 90039 / CBS 2479 / JCM 2466 / KCTC 7840 / NCYC 2677 / UAMH 7654</strain>
    </source>
</reference>
<dbReference type="RefSeq" id="XP_014176720.1">
    <property type="nucleotide sequence ID" value="XM_014321245.1"/>
</dbReference>
<dbReference type="InterPro" id="IPR013766">
    <property type="entry name" value="Thioredoxin_domain"/>
</dbReference>
<feature type="compositionally biased region" description="Basic and acidic residues" evidence="1">
    <location>
        <begin position="271"/>
        <end position="297"/>
    </location>
</feature>
<dbReference type="GO" id="GO:0034976">
    <property type="term" value="P:response to endoplasmic reticulum stress"/>
    <property type="evidence" value="ECO:0007669"/>
    <property type="project" value="TreeGrafter"/>
</dbReference>
<evidence type="ECO:0000259" key="3">
    <source>
        <dbReference type="PROSITE" id="PS51352"/>
    </source>
</evidence>
<dbReference type="GO" id="GO:0016853">
    <property type="term" value="F:isomerase activity"/>
    <property type="evidence" value="ECO:0007669"/>
    <property type="project" value="UniProtKB-KW"/>
</dbReference>
<dbReference type="VEuPathDB" id="FungiDB:A1Q1_06036"/>
<feature type="compositionally biased region" description="Low complexity" evidence="1">
    <location>
        <begin position="352"/>
        <end position="370"/>
    </location>
</feature>
<feature type="chain" id="PRO_5003780392" evidence="2">
    <location>
        <begin position="22"/>
        <end position="412"/>
    </location>
</feature>
<dbReference type="PANTHER" id="PTHR45815">
    <property type="entry name" value="PROTEIN DISULFIDE-ISOMERASE A6"/>
    <property type="match status" value="1"/>
</dbReference>
<dbReference type="KEGG" id="tasa:A1Q1_06036"/>
<evidence type="ECO:0000256" key="1">
    <source>
        <dbReference type="SAM" id="MobiDB-lite"/>
    </source>
</evidence>
<sequence>MHLPSLAVTLSGLAALVQVHAGMYGAPVVELDAKSFKDVMGNEHASMVAFVAPWCGHCKNLGPEFTAAAQSLSPLIPFYTVDCDEDKNRALCAQYGVQGFPTIKAFPRAGKGSARDYNGERRRGALVEYAKTLVPDRVKKLRVDGPAEPVVKGFLKEKKDLPHALLVHPSQPSIPFLWKVLGHRLSSKDAAGDVLAIADEAGGDARLLFWPAGADQGSVEVYKGPMKFNPLLEWLEAALKGDIRPTEEEEKEKPSGSNSGSAKKAQSGESEAERRARLRAKMDEAERRDKIRREKLAAQRAAQQAQYDEDEENASGTETAPDAEPAEDADDEVAAEEPGVAEPVESEDSEVADGVVVEEGATGTESAPDAEPAEDADDEVRIEDEDELEEPVEDDDEDEEEEEEEEFEHDEL</sequence>
<organism evidence="4 5">
    <name type="scientific">Trichosporon asahii var. asahii (strain ATCC 90039 / CBS 2479 / JCM 2466 / KCTC 7840 / NBRC 103889/ NCYC 2677 / UAMH 7654)</name>
    <name type="common">Yeast</name>
    <dbReference type="NCBI Taxonomy" id="1186058"/>
    <lineage>
        <taxon>Eukaryota</taxon>
        <taxon>Fungi</taxon>
        <taxon>Dikarya</taxon>
        <taxon>Basidiomycota</taxon>
        <taxon>Agaricomycotina</taxon>
        <taxon>Tremellomycetes</taxon>
        <taxon>Trichosporonales</taxon>
        <taxon>Trichosporonaceae</taxon>
        <taxon>Trichosporon</taxon>
    </lineage>
</organism>
<dbReference type="EMBL" id="ALBS01000325">
    <property type="protein sequence ID" value="EJT45485.1"/>
    <property type="molecule type" value="Genomic_DNA"/>
</dbReference>
<dbReference type="GeneID" id="25989548"/>
<dbReference type="HOGENOM" id="CLU_059951_1_0_1"/>
<protein>
    <submittedName>
        <fullName evidence="4">Protein disulfide isomerase</fullName>
    </submittedName>
</protein>
<dbReference type="PANTHER" id="PTHR45815:SF3">
    <property type="entry name" value="PROTEIN DISULFIDE-ISOMERASE A6"/>
    <property type="match status" value="1"/>
</dbReference>
<name>J4U617_TRIAS</name>
<dbReference type="PRINTS" id="PR00421">
    <property type="entry name" value="THIOREDOXIN"/>
</dbReference>
<feature type="compositionally biased region" description="Basic and acidic residues" evidence="1">
    <location>
        <begin position="244"/>
        <end position="254"/>
    </location>
</feature>
<dbReference type="AlphaFoldDB" id="J4U617"/>
<keyword evidence="2" id="KW-0732">Signal</keyword>
<dbReference type="InterPro" id="IPR036249">
    <property type="entry name" value="Thioredoxin-like_sf"/>
</dbReference>
<evidence type="ECO:0000313" key="4">
    <source>
        <dbReference type="EMBL" id="EJT45485.1"/>
    </source>
</evidence>
<dbReference type="CDD" id="cd03002">
    <property type="entry name" value="PDI_a_MPD1_like"/>
    <property type="match status" value="1"/>
</dbReference>
<dbReference type="Proteomes" id="UP000002748">
    <property type="component" value="Unassembled WGS sequence"/>
</dbReference>
<gene>
    <name evidence="4" type="ORF">A1Q1_06036</name>
</gene>
<feature type="domain" description="Thioredoxin" evidence="3">
    <location>
        <begin position="9"/>
        <end position="135"/>
    </location>
</feature>
<dbReference type="Pfam" id="PF00085">
    <property type="entry name" value="Thioredoxin"/>
    <property type="match status" value="1"/>
</dbReference>
<feature type="compositionally biased region" description="Acidic residues" evidence="1">
    <location>
        <begin position="371"/>
        <end position="412"/>
    </location>
</feature>
<dbReference type="SUPFAM" id="SSF52833">
    <property type="entry name" value="Thioredoxin-like"/>
    <property type="match status" value="1"/>
</dbReference>
<comment type="caution">
    <text evidence="4">The sequence shown here is derived from an EMBL/GenBank/DDBJ whole genome shotgun (WGS) entry which is preliminary data.</text>
</comment>
<accession>J4U617</accession>
<dbReference type="GO" id="GO:0005788">
    <property type="term" value="C:endoplasmic reticulum lumen"/>
    <property type="evidence" value="ECO:0007669"/>
    <property type="project" value="TreeGrafter"/>
</dbReference>
<feature type="region of interest" description="Disordered" evidence="1">
    <location>
        <begin position="244"/>
        <end position="412"/>
    </location>
</feature>
<dbReference type="Gene3D" id="3.40.30.10">
    <property type="entry name" value="Glutaredoxin"/>
    <property type="match status" value="1"/>
</dbReference>